<dbReference type="STRING" id="56107.Cylst_1518"/>
<sequence>MIISNKFNLFSRIRQQIMPFIYRKDLRKLAIFYGTDKWNSHWYAQHYNVHFAPLSVF</sequence>
<evidence type="ECO:0000313" key="1">
    <source>
        <dbReference type="EMBL" id="AFZ23802.1"/>
    </source>
</evidence>
<protein>
    <submittedName>
        <fullName evidence="1">Uncharacterized protein</fullName>
    </submittedName>
</protein>
<gene>
    <name evidence="1" type="ORF">Cylst_1518</name>
</gene>
<dbReference type="EMBL" id="CP003642">
    <property type="protein sequence ID" value="AFZ23802.1"/>
    <property type="molecule type" value="Genomic_DNA"/>
</dbReference>
<dbReference type="KEGG" id="csg:Cylst_1518"/>
<dbReference type="HOGENOM" id="CLU_2989114_0_0_3"/>
<organism evidence="1 2">
    <name type="scientific">Cylindrospermum stagnale PCC 7417</name>
    <dbReference type="NCBI Taxonomy" id="56107"/>
    <lineage>
        <taxon>Bacteria</taxon>
        <taxon>Bacillati</taxon>
        <taxon>Cyanobacteriota</taxon>
        <taxon>Cyanophyceae</taxon>
        <taxon>Nostocales</taxon>
        <taxon>Nostocaceae</taxon>
        <taxon>Cylindrospermum</taxon>
    </lineage>
</organism>
<evidence type="ECO:0000313" key="2">
    <source>
        <dbReference type="Proteomes" id="UP000010475"/>
    </source>
</evidence>
<keyword evidence="2" id="KW-1185">Reference proteome</keyword>
<reference evidence="1 2" key="1">
    <citation type="submission" date="2012-06" db="EMBL/GenBank/DDBJ databases">
        <title>Finished chromosome of genome of Cylindrospermum stagnale PCC 7417.</title>
        <authorList>
            <consortium name="US DOE Joint Genome Institute"/>
            <person name="Gugger M."/>
            <person name="Coursin T."/>
            <person name="Rippka R."/>
            <person name="Tandeau De Marsac N."/>
            <person name="Huntemann M."/>
            <person name="Wei C.-L."/>
            <person name="Han J."/>
            <person name="Detter J.C."/>
            <person name="Han C."/>
            <person name="Tapia R."/>
            <person name="Chen A."/>
            <person name="Kyrpides N."/>
            <person name="Mavromatis K."/>
            <person name="Markowitz V."/>
            <person name="Szeto E."/>
            <person name="Ivanova N."/>
            <person name="Pagani I."/>
            <person name="Pati A."/>
            <person name="Goodwin L."/>
            <person name="Nordberg H.P."/>
            <person name="Cantor M.N."/>
            <person name="Hua S.X."/>
            <person name="Woyke T."/>
            <person name="Kerfeld C.A."/>
        </authorList>
    </citation>
    <scope>NUCLEOTIDE SEQUENCE [LARGE SCALE GENOMIC DNA]</scope>
    <source>
        <strain evidence="1 2">PCC 7417</strain>
    </source>
</reference>
<name>K9WW99_9NOST</name>
<proteinExistence type="predicted"/>
<accession>K9WW99</accession>
<dbReference type="AlphaFoldDB" id="K9WW99"/>
<dbReference type="Proteomes" id="UP000010475">
    <property type="component" value="Chromosome"/>
</dbReference>